<dbReference type="VEuPathDB" id="VectorBase:LOC119169699"/>
<name>A0A9J6DX63_RHIMP</name>
<organism evidence="2 3">
    <name type="scientific">Rhipicephalus microplus</name>
    <name type="common">Cattle tick</name>
    <name type="synonym">Boophilus microplus</name>
    <dbReference type="NCBI Taxonomy" id="6941"/>
    <lineage>
        <taxon>Eukaryota</taxon>
        <taxon>Metazoa</taxon>
        <taxon>Ecdysozoa</taxon>
        <taxon>Arthropoda</taxon>
        <taxon>Chelicerata</taxon>
        <taxon>Arachnida</taxon>
        <taxon>Acari</taxon>
        <taxon>Parasitiformes</taxon>
        <taxon>Ixodida</taxon>
        <taxon>Ixodoidea</taxon>
        <taxon>Ixodidae</taxon>
        <taxon>Rhipicephalinae</taxon>
        <taxon>Rhipicephalus</taxon>
        <taxon>Boophilus</taxon>
    </lineage>
</organism>
<feature type="chain" id="PRO_5039947019" description="Secreted protein" evidence="1">
    <location>
        <begin position="20"/>
        <end position="293"/>
    </location>
</feature>
<proteinExistence type="predicted"/>
<reference evidence="2" key="1">
    <citation type="journal article" date="2020" name="Cell">
        <title>Large-Scale Comparative Analyses of Tick Genomes Elucidate Their Genetic Diversity and Vector Capacities.</title>
        <authorList>
            <consortium name="Tick Genome and Microbiome Consortium (TIGMIC)"/>
            <person name="Jia N."/>
            <person name="Wang J."/>
            <person name="Shi W."/>
            <person name="Du L."/>
            <person name="Sun Y."/>
            <person name="Zhan W."/>
            <person name="Jiang J.F."/>
            <person name="Wang Q."/>
            <person name="Zhang B."/>
            <person name="Ji P."/>
            <person name="Bell-Sakyi L."/>
            <person name="Cui X.M."/>
            <person name="Yuan T.T."/>
            <person name="Jiang B.G."/>
            <person name="Yang W.F."/>
            <person name="Lam T.T."/>
            <person name="Chang Q.C."/>
            <person name="Ding S.J."/>
            <person name="Wang X.J."/>
            <person name="Zhu J.G."/>
            <person name="Ruan X.D."/>
            <person name="Zhao L."/>
            <person name="Wei J.T."/>
            <person name="Ye R.Z."/>
            <person name="Que T.C."/>
            <person name="Du C.H."/>
            <person name="Zhou Y.H."/>
            <person name="Cheng J.X."/>
            <person name="Dai P.F."/>
            <person name="Guo W.B."/>
            <person name="Han X.H."/>
            <person name="Huang E.J."/>
            <person name="Li L.F."/>
            <person name="Wei W."/>
            <person name="Gao Y.C."/>
            <person name="Liu J.Z."/>
            <person name="Shao H.Z."/>
            <person name="Wang X."/>
            <person name="Wang C.C."/>
            <person name="Yang T.C."/>
            <person name="Huo Q.B."/>
            <person name="Li W."/>
            <person name="Chen H.Y."/>
            <person name="Chen S.E."/>
            <person name="Zhou L.G."/>
            <person name="Ni X.B."/>
            <person name="Tian J.H."/>
            <person name="Sheng Y."/>
            <person name="Liu T."/>
            <person name="Pan Y.S."/>
            <person name="Xia L.Y."/>
            <person name="Li J."/>
            <person name="Zhao F."/>
            <person name="Cao W.C."/>
        </authorList>
    </citation>
    <scope>NUCLEOTIDE SEQUENCE</scope>
    <source>
        <strain evidence="2">Rmic-2018</strain>
    </source>
</reference>
<dbReference type="AlphaFoldDB" id="A0A9J6DX63"/>
<gene>
    <name evidence="2" type="ORF">HPB51_022605</name>
</gene>
<evidence type="ECO:0000313" key="3">
    <source>
        <dbReference type="Proteomes" id="UP000821866"/>
    </source>
</evidence>
<accession>A0A9J6DX63</accession>
<sequence>MTLPFTLARLLCLCPYIASRIINDAAESAREHRRKTMSDHDKTTALPCSRHSMRTIASQTPLVARSYVYAVQKRSATANAMENFAPLLVLQVVRTMGCGVSKVHAAADPSSQQPKRGFAAQVRWSQDGSKRSTPTAVAERLVDAQVQVENKYEQRDRDTQTDIHYNMTRGNYNEDDLDFDEDDLSSFGDDYTDEGVVENGASPGGSQEGIRFADPRLVATTDGNLMNRGGTPVTVNAKAFKQQMLMMDAEQSILMLSKRIHLDIDMTPRSVATSDVGVQAGSGRNNRSVELGF</sequence>
<protein>
    <recommendedName>
        <fullName evidence="4">Secreted protein</fullName>
    </recommendedName>
</protein>
<reference evidence="2" key="2">
    <citation type="submission" date="2021-09" db="EMBL/GenBank/DDBJ databases">
        <authorList>
            <person name="Jia N."/>
            <person name="Wang J."/>
            <person name="Shi W."/>
            <person name="Du L."/>
            <person name="Sun Y."/>
            <person name="Zhan W."/>
            <person name="Jiang J."/>
            <person name="Wang Q."/>
            <person name="Zhang B."/>
            <person name="Ji P."/>
            <person name="Sakyi L.B."/>
            <person name="Cui X."/>
            <person name="Yuan T."/>
            <person name="Jiang B."/>
            <person name="Yang W."/>
            <person name="Lam T.T.-Y."/>
            <person name="Chang Q."/>
            <person name="Ding S."/>
            <person name="Wang X."/>
            <person name="Zhu J."/>
            <person name="Ruan X."/>
            <person name="Zhao L."/>
            <person name="Wei J."/>
            <person name="Que T."/>
            <person name="Du C."/>
            <person name="Cheng J."/>
            <person name="Dai P."/>
            <person name="Han X."/>
            <person name="Huang E."/>
            <person name="Gao Y."/>
            <person name="Liu J."/>
            <person name="Shao H."/>
            <person name="Ye R."/>
            <person name="Li L."/>
            <person name="Wei W."/>
            <person name="Wang X."/>
            <person name="Wang C."/>
            <person name="Huo Q."/>
            <person name="Li W."/>
            <person name="Guo W."/>
            <person name="Chen H."/>
            <person name="Chen S."/>
            <person name="Zhou L."/>
            <person name="Zhou L."/>
            <person name="Ni X."/>
            <person name="Tian J."/>
            <person name="Zhou Y."/>
            <person name="Sheng Y."/>
            <person name="Liu T."/>
            <person name="Pan Y."/>
            <person name="Xia L."/>
            <person name="Li J."/>
            <person name="Zhao F."/>
            <person name="Cao W."/>
        </authorList>
    </citation>
    <scope>NUCLEOTIDE SEQUENCE</scope>
    <source>
        <strain evidence="2">Rmic-2018</strain>
        <tissue evidence="2">Larvae</tissue>
    </source>
</reference>
<keyword evidence="3" id="KW-1185">Reference proteome</keyword>
<evidence type="ECO:0000313" key="2">
    <source>
        <dbReference type="EMBL" id="KAH8026630.1"/>
    </source>
</evidence>
<dbReference type="Proteomes" id="UP000821866">
    <property type="component" value="Unassembled WGS sequence"/>
</dbReference>
<comment type="caution">
    <text evidence="2">The sequence shown here is derived from an EMBL/GenBank/DDBJ whole genome shotgun (WGS) entry which is preliminary data.</text>
</comment>
<dbReference type="EMBL" id="JABSTU010000007">
    <property type="protein sequence ID" value="KAH8026630.1"/>
    <property type="molecule type" value="Genomic_DNA"/>
</dbReference>
<keyword evidence="1" id="KW-0732">Signal</keyword>
<evidence type="ECO:0000256" key="1">
    <source>
        <dbReference type="SAM" id="SignalP"/>
    </source>
</evidence>
<evidence type="ECO:0008006" key="4">
    <source>
        <dbReference type="Google" id="ProtNLM"/>
    </source>
</evidence>
<feature type="signal peptide" evidence="1">
    <location>
        <begin position="1"/>
        <end position="19"/>
    </location>
</feature>